<dbReference type="EMBL" id="GBRH01209534">
    <property type="protein sequence ID" value="JAD88361.1"/>
    <property type="molecule type" value="Transcribed_RNA"/>
</dbReference>
<evidence type="ECO:0000313" key="1">
    <source>
        <dbReference type="EMBL" id="JAD88361.1"/>
    </source>
</evidence>
<sequence>MYLEISLNSLASNKNFPLSFSHEHSALDLTSRRTPPKSTITLFRLVAYCSTNCWIMFMDSCRSSKTNFSFSARLLILKQISLHLNLRPRILKKADVLYLDVVSVFHISNNLHSCIFLCFSRIAKPFTTEVFLERRSHRLAWDFFSI</sequence>
<protein>
    <submittedName>
        <fullName evidence="1">Uncharacterized protein</fullName>
    </submittedName>
</protein>
<organism evidence="1">
    <name type="scientific">Arundo donax</name>
    <name type="common">Giant reed</name>
    <name type="synonym">Donax arundinaceus</name>
    <dbReference type="NCBI Taxonomy" id="35708"/>
    <lineage>
        <taxon>Eukaryota</taxon>
        <taxon>Viridiplantae</taxon>
        <taxon>Streptophyta</taxon>
        <taxon>Embryophyta</taxon>
        <taxon>Tracheophyta</taxon>
        <taxon>Spermatophyta</taxon>
        <taxon>Magnoliopsida</taxon>
        <taxon>Liliopsida</taxon>
        <taxon>Poales</taxon>
        <taxon>Poaceae</taxon>
        <taxon>PACMAD clade</taxon>
        <taxon>Arundinoideae</taxon>
        <taxon>Arundineae</taxon>
        <taxon>Arundo</taxon>
    </lineage>
</organism>
<reference evidence="1" key="2">
    <citation type="journal article" date="2015" name="Data Brief">
        <title>Shoot transcriptome of the giant reed, Arundo donax.</title>
        <authorList>
            <person name="Barrero R.A."/>
            <person name="Guerrero F.D."/>
            <person name="Moolhuijzen P."/>
            <person name="Goolsby J.A."/>
            <person name="Tidwell J."/>
            <person name="Bellgard S.E."/>
            <person name="Bellgard M.I."/>
        </authorList>
    </citation>
    <scope>NUCLEOTIDE SEQUENCE</scope>
    <source>
        <tissue evidence="1">Shoot tissue taken approximately 20 cm above the soil surface</tissue>
    </source>
</reference>
<dbReference type="AlphaFoldDB" id="A0A0A9DKL6"/>
<accession>A0A0A9DKL6</accession>
<name>A0A0A9DKL6_ARUDO</name>
<reference evidence="1" key="1">
    <citation type="submission" date="2014-09" db="EMBL/GenBank/DDBJ databases">
        <authorList>
            <person name="Magalhaes I.L.F."/>
            <person name="Oliveira U."/>
            <person name="Santos F.R."/>
            <person name="Vidigal T.H.D.A."/>
            <person name="Brescovit A.D."/>
            <person name="Santos A.J."/>
        </authorList>
    </citation>
    <scope>NUCLEOTIDE SEQUENCE</scope>
    <source>
        <tissue evidence="1">Shoot tissue taken approximately 20 cm above the soil surface</tissue>
    </source>
</reference>
<proteinExistence type="predicted"/>